<dbReference type="GeneID" id="25901762"/>
<dbReference type="SUPFAM" id="SSF51126">
    <property type="entry name" value="Pectin lyase-like"/>
    <property type="match status" value="1"/>
</dbReference>
<evidence type="ECO:0000313" key="1">
    <source>
        <dbReference type="EMBL" id="KNC86577.1"/>
    </source>
</evidence>
<dbReference type="STRING" id="667725.A0A0L0GC62"/>
<dbReference type="InterPro" id="IPR011050">
    <property type="entry name" value="Pectin_lyase_fold/virulence"/>
</dbReference>
<reference evidence="1 2" key="1">
    <citation type="submission" date="2011-02" db="EMBL/GenBank/DDBJ databases">
        <title>The Genome Sequence of Sphaeroforma arctica JP610.</title>
        <authorList>
            <consortium name="The Broad Institute Genome Sequencing Platform"/>
            <person name="Russ C."/>
            <person name="Cuomo C."/>
            <person name="Young S.K."/>
            <person name="Zeng Q."/>
            <person name="Gargeya S."/>
            <person name="Alvarado L."/>
            <person name="Berlin A."/>
            <person name="Chapman S.B."/>
            <person name="Chen Z."/>
            <person name="Freedman E."/>
            <person name="Gellesch M."/>
            <person name="Goldberg J."/>
            <person name="Griggs A."/>
            <person name="Gujja S."/>
            <person name="Heilman E."/>
            <person name="Heiman D."/>
            <person name="Howarth C."/>
            <person name="Mehta T."/>
            <person name="Neiman D."/>
            <person name="Pearson M."/>
            <person name="Roberts A."/>
            <person name="Saif S."/>
            <person name="Shea T."/>
            <person name="Shenoy N."/>
            <person name="Sisk P."/>
            <person name="Stolte C."/>
            <person name="Sykes S."/>
            <person name="White J."/>
            <person name="Yandava C."/>
            <person name="Burger G."/>
            <person name="Gray M.W."/>
            <person name="Holland P.W.H."/>
            <person name="King N."/>
            <person name="Lang F.B.F."/>
            <person name="Roger A.J."/>
            <person name="Ruiz-Trillo I."/>
            <person name="Haas B."/>
            <person name="Nusbaum C."/>
            <person name="Birren B."/>
        </authorList>
    </citation>
    <scope>NUCLEOTIDE SEQUENCE [LARGE SCALE GENOMIC DNA]</scope>
    <source>
        <strain evidence="1 2">JP610</strain>
    </source>
</reference>
<dbReference type="Proteomes" id="UP000054560">
    <property type="component" value="Unassembled WGS sequence"/>
</dbReference>
<keyword evidence="2" id="KW-1185">Reference proteome</keyword>
<proteinExistence type="predicted"/>
<gene>
    <name evidence="1" type="ORF">SARC_01258</name>
</gene>
<evidence type="ECO:0000313" key="2">
    <source>
        <dbReference type="Proteomes" id="UP000054560"/>
    </source>
</evidence>
<dbReference type="AlphaFoldDB" id="A0A0L0GC62"/>
<name>A0A0L0GC62_9EUKA</name>
<dbReference type="RefSeq" id="XP_014160479.1">
    <property type="nucleotide sequence ID" value="XM_014305004.1"/>
</dbReference>
<dbReference type="EMBL" id="KQ241645">
    <property type="protein sequence ID" value="KNC86577.1"/>
    <property type="molecule type" value="Genomic_DNA"/>
</dbReference>
<accession>A0A0L0GC62</accession>
<protein>
    <recommendedName>
        <fullName evidence="3">Right handed beta helix domain-containing protein</fullName>
    </recommendedName>
</protein>
<sequence>MRFIPYLVGTACLGYTAAQSVPTPAALLLPAPPAPSRPSDDLVNSSLRVQVCKCGGAVVNEVCYDTLEKAVDKAVNDDYVFIGGTHYVDKPIQFTYDLNFVGVLCSGDRAKLVAKFDRQRGAILEAVRYNEQTILLANLDFTGTYGNSNSGFHTRGQAGASGGQRVSLGVYNTNFYDMSSKRDGAGIFIGVAEALTISSDCTFENLKVATIEKGIYAGGPALTIAYVPPYANIDIDGTYFDNSARFVEGSKHSDGGVMHFSTVDGVVNIQGYYYNNVANQGGAIFVEELVGTMFINGHFEANQAIDDDYGARGGALRVVKLFADSQLQITGTFKDNRSAGKAAVLALNIVADRAVAYLSGRFEGNTASGDGGVISVWSSTSMKGALVIDGNSQFKDNTVTITNEEPGSSLIYVERPRMYYSENDWSGSRMIVSAARNQVVDVVPKKW</sequence>
<evidence type="ECO:0008006" key="3">
    <source>
        <dbReference type="Google" id="ProtNLM"/>
    </source>
</evidence>
<organism evidence="1 2">
    <name type="scientific">Sphaeroforma arctica JP610</name>
    <dbReference type="NCBI Taxonomy" id="667725"/>
    <lineage>
        <taxon>Eukaryota</taxon>
        <taxon>Ichthyosporea</taxon>
        <taxon>Ichthyophonida</taxon>
        <taxon>Sphaeroforma</taxon>
    </lineage>
</organism>